<name>A0AAW8R3E9_9ALTE</name>
<gene>
    <name evidence="7" type="ORF">RM544_11845</name>
</gene>
<feature type="transmembrane region" description="Helical" evidence="5">
    <location>
        <begin position="701"/>
        <end position="722"/>
    </location>
</feature>
<evidence type="ECO:0000313" key="7">
    <source>
        <dbReference type="EMBL" id="MDT0583234.1"/>
    </source>
</evidence>
<evidence type="ECO:0000256" key="4">
    <source>
        <dbReference type="ARBA" id="ARBA00023136"/>
    </source>
</evidence>
<comment type="caution">
    <text evidence="7">The sequence shown here is derived from an EMBL/GenBank/DDBJ whole genome shotgun (WGS) entry which is preliminary data.</text>
</comment>
<keyword evidence="2 5" id="KW-0812">Transmembrane</keyword>
<keyword evidence="5" id="KW-0813">Transport</keyword>
<feature type="transmembrane region" description="Helical" evidence="5">
    <location>
        <begin position="474"/>
        <end position="494"/>
    </location>
</feature>
<dbReference type="Proteomes" id="UP001249020">
    <property type="component" value="Unassembled WGS sequence"/>
</dbReference>
<feature type="domain" description="ABC transmembrane type-1" evidence="6">
    <location>
        <begin position="433"/>
        <end position="722"/>
    </location>
</feature>
<dbReference type="GO" id="GO:0055085">
    <property type="term" value="P:transmembrane transport"/>
    <property type="evidence" value="ECO:0007669"/>
    <property type="project" value="InterPro"/>
</dbReference>
<evidence type="ECO:0000313" key="8">
    <source>
        <dbReference type="Proteomes" id="UP001249020"/>
    </source>
</evidence>
<dbReference type="EMBL" id="JAVRIE010000004">
    <property type="protein sequence ID" value="MDT0583234.1"/>
    <property type="molecule type" value="Genomic_DNA"/>
</dbReference>
<feature type="transmembrane region" description="Helical" evidence="5">
    <location>
        <begin position="500"/>
        <end position="521"/>
    </location>
</feature>
<keyword evidence="4 5" id="KW-0472">Membrane</keyword>
<evidence type="ECO:0000256" key="2">
    <source>
        <dbReference type="ARBA" id="ARBA00022692"/>
    </source>
</evidence>
<proteinExistence type="inferred from homology"/>
<sequence length="736" mass="82390">MNNQQREFNQERFRKDWIARQVVTVFGWLVLATFLLIIWHIFSNAFPLFKTPQAALSETYISDTQATSSRSAPQETTLSFHSMLELSNGYHTLAVDSCDLVVYANARQATPTFLSAARIAEATAYRSLQEVKRVPFSCQHQFVFPSSGNFDYTGVITPSGLFELYKLRYTGSAYEFTLESSIALRKEHAFGKVFSLSISNNYVMLGSLDKTQLHTYWFDKLHPERFEYRTFDNVQHFQLISRSRQLVTINENVWTLYDKDKQQLDLQILRAPIQQLIMAPSQRAMFTLNSRGEFSKWLMQNQGGKFVFTENVSDVADLDKRIASIAFDSNSNAALVFFEDRSHAFLNRVTNQLFGEQNLGVNADTSYWFNESVYVVVSDRVYELTIRDLQGITTAKSLFAEVWYEGHASPEFVWQTSSATAHYETKMSIVPLIIGSLKASFLALFVAIPLALGAAVYTSFFADPKIRHYIKPAIEMLEAVPSVVIGFIAAVWLVPIAEEFLLSVILFLILLPIALVSSAMLHTKISNLIKDRVGQQWELAFIASGVILLGLFCFSLSDVWRLLLFGTEALAESGSNSAQVLNISKTTIVVAIALGVAISPSIYSLAEDALFEVPDSIKQASYALGATKLQTLRNVIIAVAFPSILSAIMLGFGRAFGETMIVLMVTGNTAISDWNILEGLRSMTANLAIELSEASSDSSHFNILFLTAGILFIFTFIVNTAAEILRNRLRLLYNYA</sequence>
<dbReference type="PROSITE" id="PS50928">
    <property type="entry name" value="ABC_TM1"/>
    <property type="match status" value="1"/>
</dbReference>
<dbReference type="RefSeq" id="WP_311362000.1">
    <property type="nucleotide sequence ID" value="NZ_JAVRIE010000004.1"/>
</dbReference>
<dbReference type="Gene3D" id="1.10.3720.10">
    <property type="entry name" value="MetI-like"/>
    <property type="match status" value="1"/>
</dbReference>
<dbReference type="InterPro" id="IPR035906">
    <property type="entry name" value="MetI-like_sf"/>
</dbReference>
<keyword evidence="8" id="KW-1185">Reference proteome</keyword>
<evidence type="ECO:0000259" key="6">
    <source>
        <dbReference type="PROSITE" id="PS50928"/>
    </source>
</evidence>
<accession>A0AAW8R3E9</accession>
<dbReference type="InterPro" id="IPR000515">
    <property type="entry name" value="MetI-like"/>
</dbReference>
<dbReference type="SUPFAM" id="SSF161098">
    <property type="entry name" value="MetI-like"/>
    <property type="match status" value="1"/>
</dbReference>
<dbReference type="GO" id="GO:0005886">
    <property type="term" value="C:plasma membrane"/>
    <property type="evidence" value="ECO:0007669"/>
    <property type="project" value="UniProtKB-SubCell"/>
</dbReference>
<dbReference type="PANTHER" id="PTHR42727:SF1">
    <property type="entry name" value="PHOSPHATE TRANSPORT SYSTEM PERMEASE"/>
    <property type="match status" value="1"/>
</dbReference>
<comment type="subcellular location">
    <subcellularLocation>
        <location evidence="1 5">Cell membrane</location>
        <topology evidence="1 5">Multi-pass membrane protein</topology>
    </subcellularLocation>
</comment>
<feature type="transmembrane region" description="Helical" evidence="5">
    <location>
        <begin position="635"/>
        <end position="656"/>
    </location>
</feature>
<keyword evidence="3 5" id="KW-1133">Transmembrane helix</keyword>
<feature type="transmembrane region" description="Helical" evidence="5">
    <location>
        <begin position="441"/>
        <end position="462"/>
    </location>
</feature>
<organism evidence="7 8">
    <name type="scientific">Brumicola blandensis</name>
    <dbReference type="NCBI Taxonomy" id="3075611"/>
    <lineage>
        <taxon>Bacteria</taxon>
        <taxon>Pseudomonadati</taxon>
        <taxon>Pseudomonadota</taxon>
        <taxon>Gammaproteobacteria</taxon>
        <taxon>Alteromonadales</taxon>
        <taxon>Alteromonadaceae</taxon>
        <taxon>Brumicola</taxon>
    </lineage>
</organism>
<evidence type="ECO:0000256" key="3">
    <source>
        <dbReference type="ARBA" id="ARBA00022989"/>
    </source>
</evidence>
<evidence type="ECO:0000256" key="5">
    <source>
        <dbReference type="RuleBase" id="RU363032"/>
    </source>
</evidence>
<dbReference type="AlphaFoldDB" id="A0AAW8R3E9"/>
<feature type="transmembrane region" description="Helical" evidence="5">
    <location>
        <begin position="21"/>
        <end position="42"/>
    </location>
</feature>
<feature type="transmembrane region" description="Helical" evidence="5">
    <location>
        <begin position="583"/>
        <end position="606"/>
    </location>
</feature>
<dbReference type="Pfam" id="PF00528">
    <property type="entry name" value="BPD_transp_1"/>
    <property type="match status" value="1"/>
</dbReference>
<evidence type="ECO:0000256" key="1">
    <source>
        <dbReference type="ARBA" id="ARBA00004651"/>
    </source>
</evidence>
<reference evidence="7 8" key="1">
    <citation type="submission" date="2023-09" db="EMBL/GenBank/DDBJ databases">
        <authorList>
            <person name="Rey-Velasco X."/>
        </authorList>
    </citation>
    <scope>NUCLEOTIDE SEQUENCE [LARGE SCALE GENOMIC DNA]</scope>
    <source>
        <strain evidence="7 8">W409</strain>
    </source>
</reference>
<dbReference type="PANTHER" id="PTHR42727">
    <property type="entry name" value="PHOSPHATE TRANSPORT SYSTEM PERMEASE PROTEIN"/>
    <property type="match status" value="1"/>
</dbReference>
<protein>
    <submittedName>
        <fullName evidence="7">ABC transporter permease subunit</fullName>
    </submittedName>
</protein>
<comment type="similarity">
    <text evidence="5">Belongs to the binding-protein-dependent transport system permease family.</text>
</comment>
<feature type="transmembrane region" description="Helical" evidence="5">
    <location>
        <begin position="541"/>
        <end position="563"/>
    </location>
</feature>
<dbReference type="CDD" id="cd06261">
    <property type="entry name" value="TM_PBP2"/>
    <property type="match status" value="1"/>
</dbReference>